<organism evidence="1 2">
    <name type="scientific">Gordonia crocea</name>
    <dbReference type="NCBI Taxonomy" id="589162"/>
    <lineage>
        <taxon>Bacteria</taxon>
        <taxon>Bacillati</taxon>
        <taxon>Actinomycetota</taxon>
        <taxon>Actinomycetes</taxon>
        <taxon>Mycobacteriales</taxon>
        <taxon>Gordoniaceae</taxon>
        <taxon>Gordonia</taxon>
    </lineage>
</organism>
<dbReference type="AlphaFoldDB" id="A0A7M3STX4"/>
<dbReference type="Proteomes" id="UP000444980">
    <property type="component" value="Unassembled WGS sequence"/>
</dbReference>
<comment type="caution">
    <text evidence="1">The sequence shown here is derived from an EMBL/GenBank/DDBJ whole genome shotgun (WGS) entry which is preliminary data.</text>
</comment>
<dbReference type="EMBL" id="BJOU01000001">
    <property type="protein sequence ID" value="GED96098.1"/>
    <property type="molecule type" value="Genomic_DNA"/>
</dbReference>
<proteinExistence type="predicted"/>
<gene>
    <name evidence="1" type="ORF">nbrc107697_01370</name>
</gene>
<accession>A0A7M3STX4</accession>
<evidence type="ECO:0000313" key="1">
    <source>
        <dbReference type="EMBL" id="GED96098.1"/>
    </source>
</evidence>
<protein>
    <submittedName>
        <fullName evidence="1">Uncharacterized protein</fullName>
    </submittedName>
</protein>
<name>A0A7M3STX4_9ACTN</name>
<keyword evidence="2" id="KW-1185">Reference proteome</keyword>
<evidence type="ECO:0000313" key="2">
    <source>
        <dbReference type="Proteomes" id="UP000444980"/>
    </source>
</evidence>
<sequence length="62" mass="7015">MPYDDFTPWDCDTGTAIQRIGDLLGHHPDSVQNSFEFWFDLTEEGEARAAAAPDPFADDPQW</sequence>
<reference evidence="2" key="1">
    <citation type="submission" date="2019-06" db="EMBL/GenBank/DDBJ databases">
        <title>Gordonia isolated from sludge of a wastewater treatment plant.</title>
        <authorList>
            <person name="Tamura T."/>
            <person name="Aoyama K."/>
            <person name="Kang Y."/>
            <person name="Saito S."/>
            <person name="Akiyama N."/>
            <person name="Yazawa K."/>
            <person name="Gonoi T."/>
            <person name="Mikami Y."/>
        </authorList>
    </citation>
    <scope>NUCLEOTIDE SEQUENCE [LARGE SCALE GENOMIC DNA]</scope>
    <source>
        <strain evidence="2">NBRC 107697</strain>
    </source>
</reference>